<gene>
    <name evidence="1" type="ORF">P3T76_006495</name>
</gene>
<evidence type="ECO:0000313" key="2">
    <source>
        <dbReference type="Proteomes" id="UP001259832"/>
    </source>
</evidence>
<protein>
    <submittedName>
        <fullName evidence="1">Uncharacterized protein</fullName>
    </submittedName>
</protein>
<sequence>MSTLAVRVDNTLGIACLQDRLRAHKALHADVVAEFKRQIDDLEARLAASTPTTGSSHLAQVIADRDLAIRDRDRAVL</sequence>
<dbReference type="EMBL" id="JASMQC010000010">
    <property type="protein sequence ID" value="KAK1942173.1"/>
    <property type="molecule type" value="Genomic_DNA"/>
</dbReference>
<evidence type="ECO:0000313" key="1">
    <source>
        <dbReference type="EMBL" id="KAK1942173.1"/>
    </source>
</evidence>
<name>A0AAD9LM60_9STRA</name>
<reference evidence="1" key="1">
    <citation type="submission" date="2023-08" db="EMBL/GenBank/DDBJ databases">
        <title>Reference Genome Resource for the Citrus Pathogen Phytophthora citrophthora.</title>
        <authorList>
            <person name="Moller H."/>
            <person name="Coetzee B."/>
            <person name="Rose L.J."/>
            <person name="Van Niekerk J.M."/>
        </authorList>
    </citation>
    <scope>NUCLEOTIDE SEQUENCE</scope>
    <source>
        <strain evidence="1">STE-U-9442</strain>
    </source>
</reference>
<accession>A0AAD9LM60</accession>
<organism evidence="1 2">
    <name type="scientific">Phytophthora citrophthora</name>
    <dbReference type="NCBI Taxonomy" id="4793"/>
    <lineage>
        <taxon>Eukaryota</taxon>
        <taxon>Sar</taxon>
        <taxon>Stramenopiles</taxon>
        <taxon>Oomycota</taxon>
        <taxon>Peronosporomycetes</taxon>
        <taxon>Peronosporales</taxon>
        <taxon>Peronosporaceae</taxon>
        <taxon>Phytophthora</taxon>
    </lineage>
</organism>
<dbReference type="AlphaFoldDB" id="A0AAD9LM60"/>
<proteinExistence type="predicted"/>
<comment type="caution">
    <text evidence="1">The sequence shown here is derived from an EMBL/GenBank/DDBJ whole genome shotgun (WGS) entry which is preliminary data.</text>
</comment>
<keyword evidence="2" id="KW-1185">Reference proteome</keyword>
<dbReference type="Proteomes" id="UP001259832">
    <property type="component" value="Unassembled WGS sequence"/>
</dbReference>